<dbReference type="OrthoDB" id="8421419at2"/>
<name>A0A432W6L6_9GAMM</name>
<dbReference type="Pfam" id="PF17516">
    <property type="entry name" value="ProQ_C"/>
    <property type="match status" value="1"/>
</dbReference>
<dbReference type="Proteomes" id="UP000288293">
    <property type="component" value="Unassembled WGS sequence"/>
</dbReference>
<dbReference type="GO" id="GO:0005829">
    <property type="term" value="C:cytosol"/>
    <property type="evidence" value="ECO:0007669"/>
    <property type="project" value="TreeGrafter"/>
</dbReference>
<dbReference type="RefSeq" id="WP_126802535.1">
    <property type="nucleotide sequence ID" value="NZ_PIPL01000001.1"/>
</dbReference>
<evidence type="ECO:0000256" key="2">
    <source>
        <dbReference type="ARBA" id="ARBA00022884"/>
    </source>
</evidence>
<dbReference type="NCBIfam" id="NF003434">
    <property type="entry name" value="PRK04950.1"/>
    <property type="match status" value="1"/>
</dbReference>
<comment type="subcellular location">
    <subcellularLocation>
        <location evidence="4">Cytoplasm</location>
    </subcellularLocation>
</comment>
<dbReference type="PANTHER" id="PTHR38106">
    <property type="entry name" value="RNA CHAPERONE PROQ"/>
    <property type="match status" value="1"/>
</dbReference>
<gene>
    <name evidence="4" type="primary">proQ</name>
    <name evidence="7" type="ORF">CWE09_03025</name>
</gene>
<evidence type="ECO:0000256" key="5">
    <source>
        <dbReference type="SAM" id="MobiDB-lite"/>
    </source>
</evidence>
<accession>A0A432W6L6</accession>
<keyword evidence="3 4" id="KW-0143">Chaperone</keyword>
<dbReference type="InterPro" id="IPR023529">
    <property type="entry name" value="ProQ"/>
</dbReference>
<protein>
    <recommendedName>
        <fullName evidence="4">RNA chaperone ProQ</fullName>
    </recommendedName>
</protein>
<proteinExistence type="inferred from homology"/>
<evidence type="ECO:0000256" key="3">
    <source>
        <dbReference type="ARBA" id="ARBA00023186"/>
    </source>
</evidence>
<comment type="caution">
    <text evidence="7">The sequence shown here is derived from an EMBL/GenBank/DDBJ whole genome shotgun (WGS) entry which is preliminary data.</text>
</comment>
<evidence type="ECO:0000259" key="6">
    <source>
        <dbReference type="SMART" id="SM00945"/>
    </source>
</evidence>
<dbReference type="InterPro" id="IPR016103">
    <property type="entry name" value="ProQ/FinO"/>
</dbReference>
<feature type="region of interest" description="Disordered" evidence="5">
    <location>
        <begin position="97"/>
        <end position="169"/>
    </location>
</feature>
<keyword evidence="1 4" id="KW-0963">Cytoplasm</keyword>
<evidence type="ECO:0000256" key="4">
    <source>
        <dbReference type="HAMAP-Rule" id="MF_00749"/>
    </source>
</evidence>
<dbReference type="GO" id="GO:0034057">
    <property type="term" value="F:RNA strand-exchange activity"/>
    <property type="evidence" value="ECO:0007669"/>
    <property type="project" value="UniProtKB-UniRule"/>
</dbReference>
<reference evidence="7 8" key="1">
    <citation type="journal article" date="2011" name="Front. Microbiol.">
        <title>Genomic signatures of strain selection and enhancement in Bacillus atrophaeus var. globigii, a historical biowarfare simulant.</title>
        <authorList>
            <person name="Gibbons H.S."/>
            <person name="Broomall S.M."/>
            <person name="McNew L.A."/>
            <person name="Daligault H."/>
            <person name="Chapman C."/>
            <person name="Bruce D."/>
            <person name="Karavis M."/>
            <person name="Krepps M."/>
            <person name="McGregor P.A."/>
            <person name="Hong C."/>
            <person name="Park K.H."/>
            <person name="Akmal A."/>
            <person name="Feldman A."/>
            <person name="Lin J.S."/>
            <person name="Chang W.E."/>
            <person name="Higgs B.W."/>
            <person name="Demirev P."/>
            <person name="Lindquist J."/>
            <person name="Liem A."/>
            <person name="Fochler E."/>
            <person name="Read T.D."/>
            <person name="Tapia R."/>
            <person name="Johnson S."/>
            <person name="Bishop-Lilly K.A."/>
            <person name="Detter C."/>
            <person name="Han C."/>
            <person name="Sozhamannan S."/>
            <person name="Rosenzweig C.N."/>
            <person name="Skowronski E.W."/>
        </authorList>
    </citation>
    <scope>NUCLEOTIDE SEQUENCE [LARGE SCALE GENOMIC DNA]</scope>
    <source>
        <strain evidence="7 8">MLST1</strain>
    </source>
</reference>
<dbReference type="SMART" id="SM00945">
    <property type="entry name" value="ProQ"/>
    <property type="match status" value="1"/>
</dbReference>
<dbReference type="GO" id="GO:0010608">
    <property type="term" value="P:post-transcriptional regulation of gene expression"/>
    <property type="evidence" value="ECO:0007669"/>
    <property type="project" value="InterPro"/>
</dbReference>
<dbReference type="PANTHER" id="PTHR38106:SF1">
    <property type="entry name" value="RNA CHAPERONE PROQ"/>
    <property type="match status" value="1"/>
</dbReference>
<dbReference type="InterPro" id="IPR036442">
    <property type="entry name" value="ProQ/FinO_sf"/>
</dbReference>
<keyword evidence="2 4" id="KW-0694">RNA-binding</keyword>
<sequence length="213" mass="23251">MDNQETSEKLATSKAVIAYLAEQFPQCFTLSGEAKPLKIGIFEDLAKRMEGDPKVSKTRLRSALRQYTSSWRYLRGVKTGTDRVDLDGAKAGIVEDEHAQHAQETLAESKAKVAEKRKAEKPAADKTQPSDKKKPRPKPSAGKAANKSKHKKAEPELKAVTLGDLEEGQNVQVKVGQSPMPGTVIAIEKSEVQVQLVSGITVKVKIENVFVTS</sequence>
<evidence type="ECO:0000313" key="7">
    <source>
        <dbReference type="EMBL" id="RUO25718.1"/>
    </source>
</evidence>
<dbReference type="HAMAP" id="MF_00749">
    <property type="entry name" value="ProQ"/>
    <property type="match status" value="1"/>
</dbReference>
<dbReference type="Pfam" id="PF04352">
    <property type="entry name" value="ProQ"/>
    <property type="match status" value="1"/>
</dbReference>
<dbReference type="EMBL" id="PIPL01000001">
    <property type="protein sequence ID" value="RUO25718.1"/>
    <property type="molecule type" value="Genomic_DNA"/>
</dbReference>
<keyword evidence="8" id="KW-1185">Reference proteome</keyword>
<comment type="similarity">
    <text evidence="4">Belongs to the ProQ family.</text>
</comment>
<organism evidence="7 8">
    <name type="scientific">Aliidiomarina minuta</name>
    <dbReference type="NCBI Taxonomy" id="880057"/>
    <lineage>
        <taxon>Bacteria</taxon>
        <taxon>Pseudomonadati</taxon>
        <taxon>Pseudomonadota</taxon>
        <taxon>Gammaproteobacteria</taxon>
        <taxon>Alteromonadales</taxon>
        <taxon>Idiomarinaceae</taxon>
        <taxon>Aliidiomarina</taxon>
    </lineage>
</organism>
<dbReference type="Gene3D" id="1.10.1710.10">
    <property type="entry name" value="ProQ/FinO domain"/>
    <property type="match status" value="1"/>
</dbReference>
<evidence type="ECO:0000256" key="1">
    <source>
        <dbReference type="ARBA" id="ARBA00022490"/>
    </source>
</evidence>
<evidence type="ECO:0000313" key="8">
    <source>
        <dbReference type="Proteomes" id="UP000288293"/>
    </source>
</evidence>
<comment type="function">
    <text evidence="4">RNA chaperone with significant RNA binding, RNA strand exchange and RNA duplexing activities.</text>
</comment>
<feature type="compositionally biased region" description="Basic and acidic residues" evidence="5">
    <location>
        <begin position="97"/>
        <end position="132"/>
    </location>
</feature>
<feature type="domain" description="ProQ/FinO" evidence="6">
    <location>
        <begin position="8"/>
        <end position="122"/>
    </location>
</feature>
<dbReference type="InterPro" id="IPR035236">
    <property type="entry name" value="ProQ_C"/>
</dbReference>
<dbReference type="AlphaFoldDB" id="A0A432W6L6"/>
<dbReference type="GO" id="GO:0033592">
    <property type="term" value="F:RNA strand annealing activity"/>
    <property type="evidence" value="ECO:0007669"/>
    <property type="project" value="UniProtKB-UniRule"/>
</dbReference>
<dbReference type="SUPFAM" id="SSF48657">
    <property type="entry name" value="FinO-like"/>
    <property type="match status" value="1"/>
</dbReference>